<gene>
    <name evidence="1" type="ORF">LCGC14_0461450</name>
</gene>
<dbReference type="EMBL" id="LAZR01000475">
    <property type="protein sequence ID" value="KKN67402.1"/>
    <property type="molecule type" value="Genomic_DNA"/>
</dbReference>
<comment type="caution">
    <text evidence="1">The sequence shown here is derived from an EMBL/GenBank/DDBJ whole genome shotgun (WGS) entry which is preliminary data.</text>
</comment>
<proteinExistence type="predicted"/>
<dbReference type="AlphaFoldDB" id="A0A0F9SXQ3"/>
<dbReference type="PROSITE" id="PS51257">
    <property type="entry name" value="PROKAR_LIPOPROTEIN"/>
    <property type="match status" value="1"/>
</dbReference>
<evidence type="ECO:0000313" key="1">
    <source>
        <dbReference type="EMBL" id="KKN67402.1"/>
    </source>
</evidence>
<accession>A0A0F9SXQ3</accession>
<name>A0A0F9SXQ3_9ZZZZ</name>
<protein>
    <submittedName>
        <fullName evidence="1">Uncharacterized protein</fullName>
    </submittedName>
</protein>
<organism evidence="1">
    <name type="scientific">marine sediment metagenome</name>
    <dbReference type="NCBI Taxonomy" id="412755"/>
    <lineage>
        <taxon>unclassified sequences</taxon>
        <taxon>metagenomes</taxon>
        <taxon>ecological metagenomes</taxon>
    </lineage>
</organism>
<reference evidence="1" key="1">
    <citation type="journal article" date="2015" name="Nature">
        <title>Complex archaea that bridge the gap between prokaryotes and eukaryotes.</title>
        <authorList>
            <person name="Spang A."/>
            <person name="Saw J.H."/>
            <person name="Jorgensen S.L."/>
            <person name="Zaremba-Niedzwiedzka K."/>
            <person name="Martijn J."/>
            <person name="Lind A.E."/>
            <person name="van Eijk R."/>
            <person name="Schleper C."/>
            <person name="Guy L."/>
            <person name="Ettema T.J."/>
        </authorList>
    </citation>
    <scope>NUCLEOTIDE SEQUENCE</scope>
</reference>
<sequence>MKLRIVVAVIILALGTLACADTFTAKIAAYGESHSIKCYSGGVVIYEGTSTGKVTSPVDSDGYQFKSMETGRLTEVSGECIIETFD</sequence>